<reference evidence="2 3" key="1">
    <citation type="submission" date="2024-01" db="EMBL/GenBank/DDBJ databases">
        <title>Genome assemblies of Stephania.</title>
        <authorList>
            <person name="Yang L."/>
        </authorList>
    </citation>
    <scope>NUCLEOTIDE SEQUENCE [LARGE SCALE GENOMIC DNA]</scope>
    <source>
        <strain evidence="2">JXDWG</strain>
        <tissue evidence="2">Leaf</tissue>
    </source>
</reference>
<gene>
    <name evidence="2" type="ORF">Scep_028842</name>
</gene>
<dbReference type="EMBL" id="JBBNAG010000012">
    <property type="protein sequence ID" value="KAK9089760.1"/>
    <property type="molecule type" value="Genomic_DNA"/>
</dbReference>
<feature type="signal peptide" evidence="1">
    <location>
        <begin position="1"/>
        <end position="17"/>
    </location>
</feature>
<keyword evidence="1" id="KW-0732">Signal</keyword>
<organism evidence="2 3">
    <name type="scientific">Stephania cephalantha</name>
    <dbReference type="NCBI Taxonomy" id="152367"/>
    <lineage>
        <taxon>Eukaryota</taxon>
        <taxon>Viridiplantae</taxon>
        <taxon>Streptophyta</taxon>
        <taxon>Embryophyta</taxon>
        <taxon>Tracheophyta</taxon>
        <taxon>Spermatophyta</taxon>
        <taxon>Magnoliopsida</taxon>
        <taxon>Ranunculales</taxon>
        <taxon>Menispermaceae</taxon>
        <taxon>Menispermoideae</taxon>
        <taxon>Cissampelideae</taxon>
        <taxon>Stephania</taxon>
    </lineage>
</organism>
<name>A0AAP0HNT5_9MAGN</name>
<protein>
    <recommendedName>
        <fullName evidence="4">L-asparaginase</fullName>
    </recommendedName>
</protein>
<dbReference type="Proteomes" id="UP001419268">
    <property type="component" value="Unassembled WGS sequence"/>
</dbReference>
<evidence type="ECO:0008006" key="4">
    <source>
        <dbReference type="Google" id="ProtNLM"/>
    </source>
</evidence>
<accession>A0AAP0HNT5</accession>
<evidence type="ECO:0000313" key="2">
    <source>
        <dbReference type="EMBL" id="KAK9089760.1"/>
    </source>
</evidence>
<comment type="caution">
    <text evidence="2">The sequence shown here is derived from an EMBL/GenBank/DDBJ whole genome shotgun (WGS) entry which is preliminary data.</text>
</comment>
<evidence type="ECO:0000313" key="3">
    <source>
        <dbReference type="Proteomes" id="UP001419268"/>
    </source>
</evidence>
<dbReference type="AlphaFoldDB" id="A0AAP0HNT5"/>
<evidence type="ECO:0000256" key="1">
    <source>
        <dbReference type="SAM" id="SignalP"/>
    </source>
</evidence>
<keyword evidence="3" id="KW-1185">Reference proteome</keyword>
<feature type="chain" id="PRO_5042898313" description="L-asparaginase" evidence="1">
    <location>
        <begin position="18"/>
        <end position="95"/>
    </location>
</feature>
<sequence length="95" mass="9590">MCLAMILLCCCNQSCCSLCNCCVLVDPLGTPFGSSTGANGSFSICVDVAASLGLLAEKVGVSNDEKELLESSMFAAAETPVGGVVEATVSLNGFT</sequence>
<proteinExistence type="predicted"/>